<feature type="compositionally biased region" description="Polar residues" evidence="1">
    <location>
        <begin position="63"/>
        <end position="73"/>
    </location>
</feature>
<sequence>MKRTLLINFSLPARNLLLSPPPTMFKPNPNINISLFSLSSTPAKIRLFSSEDDSSTENPKPLSETNLVQSQNKDVSIDVDDVSKQELKKRIEKYFEGDEEAIPSIFEAILKRKLAGKHDETDDELMNEIGDKPFVEDSDEDFDSD</sequence>
<reference evidence="2 3" key="1">
    <citation type="submission" date="2019-09" db="EMBL/GenBank/DDBJ databases">
        <title>A chromosome-level genome assembly of the Chinese tupelo Nyssa sinensis.</title>
        <authorList>
            <person name="Yang X."/>
            <person name="Kang M."/>
            <person name="Yang Y."/>
            <person name="Xiong H."/>
            <person name="Wang M."/>
            <person name="Zhang Z."/>
            <person name="Wang Z."/>
            <person name="Wu H."/>
            <person name="Ma T."/>
            <person name="Liu J."/>
            <person name="Xi Z."/>
        </authorList>
    </citation>
    <scope>NUCLEOTIDE SEQUENCE [LARGE SCALE GENOMIC DNA]</scope>
    <source>
        <strain evidence="2">J267</strain>
        <tissue evidence="2">Leaf</tissue>
    </source>
</reference>
<dbReference type="OrthoDB" id="1936793at2759"/>
<dbReference type="EMBL" id="CM018035">
    <property type="protein sequence ID" value="KAA8542743.1"/>
    <property type="molecule type" value="Genomic_DNA"/>
</dbReference>
<evidence type="ECO:0000313" key="3">
    <source>
        <dbReference type="Proteomes" id="UP000325577"/>
    </source>
</evidence>
<accession>A0A5J5BHM3</accession>
<gene>
    <name evidence="2" type="ORF">F0562_023895</name>
</gene>
<feature type="region of interest" description="Disordered" evidence="1">
    <location>
        <begin position="117"/>
        <end position="145"/>
    </location>
</feature>
<keyword evidence="3" id="KW-1185">Reference proteome</keyword>
<name>A0A5J5BHM3_9ASTE</name>
<feature type="region of interest" description="Disordered" evidence="1">
    <location>
        <begin position="48"/>
        <end position="74"/>
    </location>
</feature>
<organism evidence="2 3">
    <name type="scientific">Nyssa sinensis</name>
    <dbReference type="NCBI Taxonomy" id="561372"/>
    <lineage>
        <taxon>Eukaryota</taxon>
        <taxon>Viridiplantae</taxon>
        <taxon>Streptophyta</taxon>
        <taxon>Embryophyta</taxon>
        <taxon>Tracheophyta</taxon>
        <taxon>Spermatophyta</taxon>
        <taxon>Magnoliopsida</taxon>
        <taxon>eudicotyledons</taxon>
        <taxon>Gunneridae</taxon>
        <taxon>Pentapetalae</taxon>
        <taxon>asterids</taxon>
        <taxon>Cornales</taxon>
        <taxon>Nyssaceae</taxon>
        <taxon>Nyssa</taxon>
    </lineage>
</organism>
<feature type="compositionally biased region" description="Acidic residues" evidence="1">
    <location>
        <begin position="136"/>
        <end position="145"/>
    </location>
</feature>
<proteinExistence type="predicted"/>
<evidence type="ECO:0000256" key="1">
    <source>
        <dbReference type="SAM" id="MobiDB-lite"/>
    </source>
</evidence>
<protein>
    <submittedName>
        <fullName evidence="2">Uncharacterized protein</fullName>
    </submittedName>
</protein>
<dbReference type="AlphaFoldDB" id="A0A5J5BHM3"/>
<dbReference type="Proteomes" id="UP000325577">
    <property type="component" value="Linkage Group LG12"/>
</dbReference>
<evidence type="ECO:0000313" key="2">
    <source>
        <dbReference type="EMBL" id="KAA8542743.1"/>
    </source>
</evidence>